<dbReference type="AlphaFoldDB" id="A0A2C6BCV6"/>
<evidence type="ECO:0000313" key="1">
    <source>
        <dbReference type="EMBL" id="PHI12209.1"/>
    </source>
</evidence>
<protein>
    <submittedName>
        <fullName evidence="1">ATP F0F1 synthase subunit B</fullName>
    </submittedName>
</protein>
<dbReference type="Proteomes" id="UP000224507">
    <property type="component" value="Unassembled WGS sequence"/>
</dbReference>
<dbReference type="EMBL" id="NIRO01000010">
    <property type="protein sequence ID" value="PHI12209.1"/>
    <property type="molecule type" value="Genomic_DNA"/>
</dbReference>
<organism evidence="1 2">
    <name type="scientific">Fusobacterium nucleatum subsp. polymorphum</name>
    <name type="common">Fusobacterium polymorphum</name>
    <dbReference type="NCBI Taxonomy" id="76857"/>
    <lineage>
        <taxon>Bacteria</taxon>
        <taxon>Fusobacteriati</taxon>
        <taxon>Fusobacteriota</taxon>
        <taxon>Fusobacteriia</taxon>
        <taxon>Fusobacteriales</taxon>
        <taxon>Fusobacteriaceae</taxon>
        <taxon>Fusobacterium</taxon>
    </lineage>
</organism>
<dbReference type="PROSITE" id="PS51257">
    <property type="entry name" value="PROKAR_LIPOPROTEIN"/>
    <property type="match status" value="1"/>
</dbReference>
<gene>
    <name evidence="1" type="ORF">CBG56_08175</name>
</gene>
<dbReference type="RefSeq" id="WP_098997568.1">
    <property type="nucleotide sequence ID" value="NZ_CP077153.1"/>
</dbReference>
<name>A0A2C6BCV6_FUSNP</name>
<reference evidence="1 2" key="1">
    <citation type="submission" date="2017-06" db="EMBL/GenBank/DDBJ databases">
        <title>Draft genome sequence of Fusobacterium nucleatum subsp. polymorphum KCOM 1274 (=ChDC F309).</title>
        <authorList>
            <person name="Kook J.-K."/>
            <person name="Park S.-N."/>
            <person name="Lim Y.K."/>
            <person name="Roh H."/>
        </authorList>
    </citation>
    <scope>NUCLEOTIDE SEQUENCE [LARGE SCALE GENOMIC DNA]</scope>
    <source>
        <strain evidence="2">KCOM 1274 (ChDC F309)</strain>
    </source>
</reference>
<accession>A0A2C6BCV6</accession>
<evidence type="ECO:0000313" key="2">
    <source>
        <dbReference type="Proteomes" id="UP000224507"/>
    </source>
</evidence>
<proteinExistence type="predicted"/>
<sequence>MKKFVKFEILLLLLSVFVSCSDIMEMVKRDLQIESQRAAADSRNNPY</sequence>
<comment type="caution">
    <text evidence="1">The sequence shown here is derived from an EMBL/GenBank/DDBJ whole genome shotgun (WGS) entry which is preliminary data.</text>
</comment>